<keyword evidence="5" id="KW-1185">Reference proteome</keyword>
<evidence type="ECO:0000256" key="1">
    <source>
        <dbReference type="PROSITE-ProRule" id="PRU00076"/>
    </source>
</evidence>
<feature type="domain" description="EGF-like" evidence="2">
    <location>
        <begin position="68"/>
        <end position="105"/>
    </location>
</feature>
<dbReference type="InterPro" id="IPR050525">
    <property type="entry name" value="ECM_Assembly_Org"/>
</dbReference>
<dbReference type="PANTHER" id="PTHR24020:SF84">
    <property type="entry name" value="VWFA DOMAIN-CONTAINING PROTEIN"/>
    <property type="match status" value="1"/>
</dbReference>
<comment type="caution">
    <text evidence="1">Lacks conserved residue(s) required for the propagation of feature annotation.</text>
</comment>
<dbReference type="Gene3D" id="3.40.50.410">
    <property type="entry name" value="von Willebrand factor, type A domain"/>
    <property type="match status" value="2"/>
</dbReference>
<evidence type="ECO:0000313" key="5">
    <source>
        <dbReference type="Proteomes" id="UP001186944"/>
    </source>
</evidence>
<dbReference type="InterPro" id="IPR000742">
    <property type="entry name" value="EGF"/>
</dbReference>
<dbReference type="PROSITE" id="PS50234">
    <property type="entry name" value="VWFA"/>
    <property type="match status" value="2"/>
</dbReference>
<dbReference type="SMART" id="SM00327">
    <property type="entry name" value="VWA"/>
    <property type="match status" value="2"/>
</dbReference>
<feature type="domain" description="VWFA" evidence="3">
    <location>
        <begin position="280"/>
        <end position="458"/>
    </location>
</feature>
<organism evidence="4 5">
    <name type="scientific">Pinctada imbricata</name>
    <name type="common">Atlantic pearl-oyster</name>
    <name type="synonym">Pinctada martensii</name>
    <dbReference type="NCBI Taxonomy" id="66713"/>
    <lineage>
        <taxon>Eukaryota</taxon>
        <taxon>Metazoa</taxon>
        <taxon>Spiralia</taxon>
        <taxon>Lophotrochozoa</taxon>
        <taxon>Mollusca</taxon>
        <taxon>Bivalvia</taxon>
        <taxon>Autobranchia</taxon>
        <taxon>Pteriomorphia</taxon>
        <taxon>Pterioida</taxon>
        <taxon>Pterioidea</taxon>
        <taxon>Pteriidae</taxon>
        <taxon>Pinctada</taxon>
    </lineage>
</organism>
<dbReference type="SUPFAM" id="SSF57196">
    <property type="entry name" value="EGF/Laminin"/>
    <property type="match status" value="1"/>
</dbReference>
<dbReference type="PROSITE" id="PS01186">
    <property type="entry name" value="EGF_2"/>
    <property type="match status" value="1"/>
</dbReference>
<dbReference type="CDD" id="cd00053">
    <property type="entry name" value="EGF"/>
    <property type="match status" value="1"/>
</dbReference>
<proteinExistence type="predicted"/>
<dbReference type="InterPro" id="IPR036465">
    <property type="entry name" value="vWFA_dom_sf"/>
</dbReference>
<protein>
    <submittedName>
        <fullName evidence="4">Uncharacterized protein</fullName>
    </submittedName>
</protein>
<evidence type="ECO:0000259" key="2">
    <source>
        <dbReference type="PROSITE" id="PS50026"/>
    </source>
</evidence>
<dbReference type="Pfam" id="PF00092">
    <property type="entry name" value="VWA"/>
    <property type="match status" value="2"/>
</dbReference>
<dbReference type="PROSITE" id="PS50026">
    <property type="entry name" value="EGF_3"/>
    <property type="match status" value="1"/>
</dbReference>
<dbReference type="SMART" id="SM00181">
    <property type="entry name" value="EGF"/>
    <property type="match status" value="1"/>
</dbReference>
<dbReference type="AlphaFoldDB" id="A0AA88YEQ6"/>
<reference evidence="4" key="1">
    <citation type="submission" date="2019-08" db="EMBL/GenBank/DDBJ databases">
        <title>The improved chromosome-level genome for the pearl oyster Pinctada fucata martensii using PacBio sequencing and Hi-C.</title>
        <authorList>
            <person name="Zheng Z."/>
        </authorList>
    </citation>
    <scope>NUCLEOTIDE SEQUENCE</scope>
    <source>
        <strain evidence="4">ZZ-2019</strain>
        <tissue evidence="4">Adductor muscle</tissue>
    </source>
</reference>
<dbReference type="CDD" id="cd00198">
    <property type="entry name" value="vWFA"/>
    <property type="match status" value="1"/>
</dbReference>
<dbReference type="Proteomes" id="UP001186944">
    <property type="component" value="Unassembled WGS sequence"/>
</dbReference>
<evidence type="ECO:0000259" key="3">
    <source>
        <dbReference type="PROSITE" id="PS50234"/>
    </source>
</evidence>
<gene>
    <name evidence="4" type="ORF">FSP39_020210</name>
</gene>
<accession>A0AA88YEQ6</accession>
<dbReference type="InterPro" id="IPR002035">
    <property type="entry name" value="VWF_A"/>
</dbReference>
<dbReference type="SUPFAM" id="SSF53300">
    <property type="entry name" value="vWA-like"/>
    <property type="match status" value="2"/>
</dbReference>
<dbReference type="Gene3D" id="2.10.25.10">
    <property type="entry name" value="Laminin"/>
    <property type="match status" value="1"/>
</dbReference>
<dbReference type="EMBL" id="VSWD01000005">
    <property type="protein sequence ID" value="KAK3103568.1"/>
    <property type="molecule type" value="Genomic_DNA"/>
</dbReference>
<evidence type="ECO:0000313" key="4">
    <source>
        <dbReference type="EMBL" id="KAK3103568.1"/>
    </source>
</evidence>
<feature type="domain" description="VWFA" evidence="3">
    <location>
        <begin position="116"/>
        <end position="265"/>
    </location>
</feature>
<name>A0AA88YEQ6_PINIB</name>
<comment type="caution">
    <text evidence="4">The sequence shown here is derived from an EMBL/GenBank/DDBJ whole genome shotgun (WGS) entry which is preliminary data.</text>
</comment>
<keyword evidence="1" id="KW-0245">EGF-like domain</keyword>
<sequence length="468" mass="51896">MKDATLMNPIVNSIKKVVCFRMKTQENISARFQIKIQIVQPDRHVIFRLHVLLITRSAARVSTSSLEANNPCDGIPCQNLGTCTQTLTGYRCNCFLGFDEQNNCEIGTVKYLTYLLPVNETDFRIAALSYSTQTTVEFFFDEHMTNESVCAAIDAIQPKSGATLTTKALERAEEMLKDNSTGSRHLKAYQYIIVVSDGLSTDRHVAISKAVSIASRGINVYVLGVDRESDHTEFVQLASETSVGTKGVFSTLNDDLLHTLYLETINHDCKEACMENSTSDIMLVLDLSRISQSVADIQLTLQSVIELVTTLDTRNNNISLGLISFGNTSSIEVPIRGIPDADKFISASQALKLKNEESNIISALNHLTLSDAFSAPNGARVDSRKLAIIFSTGNWTNIPEVTKRMIEIEATGISFIFVAIGEDANFDILTEISRDDHNIYWVRSRDHNSIFSALKSKAVFVSCKQNFF</sequence>
<dbReference type="PANTHER" id="PTHR24020">
    <property type="entry name" value="COLLAGEN ALPHA"/>
    <property type="match status" value="1"/>
</dbReference>